<protein>
    <submittedName>
        <fullName evidence="1">Uncharacterized protein</fullName>
    </submittedName>
</protein>
<organism evidence="1 2">
    <name type="scientific">Hymenobacter crusticola</name>
    <dbReference type="NCBI Taxonomy" id="1770526"/>
    <lineage>
        <taxon>Bacteria</taxon>
        <taxon>Pseudomonadati</taxon>
        <taxon>Bacteroidota</taxon>
        <taxon>Cytophagia</taxon>
        <taxon>Cytophagales</taxon>
        <taxon>Hymenobacteraceae</taxon>
        <taxon>Hymenobacter</taxon>
    </lineage>
</organism>
<dbReference type="EMBL" id="MTSE01000048">
    <property type="protein sequence ID" value="OUJ68611.1"/>
    <property type="molecule type" value="Genomic_DNA"/>
</dbReference>
<gene>
    <name evidence="1" type="ORF">BXP70_27835</name>
</gene>
<accession>A0A243W7S0</accession>
<proteinExistence type="predicted"/>
<name>A0A243W7S0_9BACT</name>
<dbReference type="RefSeq" id="WP_086597384.1">
    <property type="nucleotide sequence ID" value="NZ_MTSE01000048.1"/>
</dbReference>
<reference evidence="1 2" key="1">
    <citation type="submission" date="2017-01" db="EMBL/GenBank/DDBJ databases">
        <title>A new Hymenobacter.</title>
        <authorList>
            <person name="Liang Y."/>
            <person name="Feng F."/>
        </authorList>
    </citation>
    <scope>NUCLEOTIDE SEQUENCE [LARGE SCALE GENOMIC DNA]</scope>
    <source>
        <strain evidence="1">MIMBbqt21</strain>
    </source>
</reference>
<keyword evidence="2" id="KW-1185">Reference proteome</keyword>
<dbReference type="Proteomes" id="UP000194873">
    <property type="component" value="Unassembled WGS sequence"/>
</dbReference>
<comment type="caution">
    <text evidence="1">The sequence shown here is derived from an EMBL/GenBank/DDBJ whole genome shotgun (WGS) entry which is preliminary data.</text>
</comment>
<sequence>MLKTLDFPVKPHVAKYLLTHLGVNPYVLSNSDRFGKMLFHLLRRQLKGRLFHATSREECTAVLQLDMCNFPVHQYGLTELTNYTVYQFNDFVDELLKEELYIWIRKFVNRTTTRRDVIVDFMAAYDLREEDIQYETLRKAVQRNVKLKNYKKKGAKTVGKMSQKNDGLSRKSGEVSRDFDGLSRHAQVIAMRQSLTKESMAQLAF</sequence>
<dbReference type="OrthoDB" id="881602at2"/>
<evidence type="ECO:0000313" key="2">
    <source>
        <dbReference type="Proteomes" id="UP000194873"/>
    </source>
</evidence>
<evidence type="ECO:0000313" key="1">
    <source>
        <dbReference type="EMBL" id="OUJ68611.1"/>
    </source>
</evidence>
<dbReference type="AlphaFoldDB" id="A0A243W7S0"/>